<dbReference type="Pfam" id="PF13439">
    <property type="entry name" value="Glyco_transf_4"/>
    <property type="match status" value="1"/>
</dbReference>
<dbReference type="SUPFAM" id="SSF53756">
    <property type="entry name" value="UDP-Glycosyltransferase/glycogen phosphorylase"/>
    <property type="match status" value="1"/>
</dbReference>
<comment type="caution">
    <text evidence="2">The sequence shown here is derived from an EMBL/GenBank/DDBJ whole genome shotgun (WGS) entry which is preliminary data.</text>
</comment>
<dbReference type="InterPro" id="IPR028098">
    <property type="entry name" value="Glyco_trans_4-like_N"/>
</dbReference>
<reference evidence="2 3" key="1">
    <citation type="journal article" date="2018" name="Environ. Microbiol.">
        <title>Novel energy conservation strategies and behaviour of Pelotomaculum schinkii driving syntrophic propionate catabolism.</title>
        <authorList>
            <person name="Hidalgo-Ahumada C.A.P."/>
            <person name="Nobu M.K."/>
            <person name="Narihiro T."/>
            <person name="Tamaki H."/>
            <person name="Liu W.T."/>
            <person name="Kamagata Y."/>
            <person name="Stams A.J.M."/>
            <person name="Imachi H."/>
            <person name="Sousa D.Z."/>
        </authorList>
    </citation>
    <scope>NUCLEOTIDE SEQUENCE [LARGE SCALE GENOMIC DNA]</scope>
    <source>
        <strain evidence="2 3">HH</strain>
    </source>
</reference>
<evidence type="ECO:0000313" key="3">
    <source>
        <dbReference type="Proteomes" id="UP000298324"/>
    </source>
</evidence>
<dbReference type="EC" id="2.4.1.250" evidence="2"/>
<gene>
    <name evidence="2" type="primary">mshA_2</name>
    <name evidence="2" type="ORF">Psch_03373</name>
</gene>
<accession>A0A4Y7R793</accession>
<dbReference type="Proteomes" id="UP000298324">
    <property type="component" value="Unassembled WGS sequence"/>
</dbReference>
<feature type="domain" description="Glycosyltransferase subfamily 4-like N-terminal" evidence="1">
    <location>
        <begin position="16"/>
        <end position="222"/>
    </location>
</feature>
<dbReference type="PANTHER" id="PTHR12526">
    <property type="entry name" value="GLYCOSYLTRANSFERASE"/>
    <property type="match status" value="1"/>
</dbReference>
<dbReference type="Pfam" id="PF13692">
    <property type="entry name" value="Glyco_trans_1_4"/>
    <property type="match status" value="1"/>
</dbReference>
<proteinExistence type="predicted"/>
<keyword evidence="3" id="KW-1185">Reference proteome</keyword>
<dbReference type="Gene3D" id="3.40.50.2000">
    <property type="entry name" value="Glycogen Phosphorylase B"/>
    <property type="match status" value="2"/>
</dbReference>
<dbReference type="AlphaFoldDB" id="A0A4Y7R793"/>
<evidence type="ECO:0000259" key="1">
    <source>
        <dbReference type="Pfam" id="PF13439"/>
    </source>
</evidence>
<protein>
    <submittedName>
        <fullName evidence="2">D-inositol 3-phosphate glycosyltransferase</fullName>
        <ecNumber evidence="2">2.4.1.250</ecNumber>
    </submittedName>
</protein>
<sequence>MRILFILHQFYPEFSGGTEHVALNLANCAQRAGHYVRVLASTVDPVACGGRQSVGFDGAFEIVYHGVPVMLLPHEILPKTTDYSFEPDLDLAERLVAWMRLERFDVAHVLHPMRMGTALLAVQRCGLPYIITLTDFFSACFRINLINVLNEPCPGPNGGVRCAKDCLVAPWTPDSLIGRQRQALSLLTAAGARICPSNYVAECYRSFFPELDFIVIPHGIELMTHTVNTLPSASAEVDDINLTFGFIGSIIPQKGLDTLLRAFASVQCNRLKLRVVGGFYGEPSYQSEVLKLAEADSRVELLGHVTQQKVFEFIREIDVLCLPSRVPETFSMVLHEAIALGVPALVSNLGAPAEHIAKHGDGCILPVDDVAAWSGVITELAENPEVLLAWRSKLPMILRIEEEAFFYESLYRLLLQPN</sequence>
<name>A0A4Y7R793_9FIRM</name>
<organism evidence="2 3">
    <name type="scientific">Pelotomaculum schinkii</name>
    <dbReference type="NCBI Taxonomy" id="78350"/>
    <lineage>
        <taxon>Bacteria</taxon>
        <taxon>Bacillati</taxon>
        <taxon>Bacillota</taxon>
        <taxon>Clostridia</taxon>
        <taxon>Eubacteriales</taxon>
        <taxon>Desulfotomaculaceae</taxon>
        <taxon>Pelotomaculum</taxon>
    </lineage>
</organism>
<evidence type="ECO:0000313" key="2">
    <source>
        <dbReference type="EMBL" id="TEB04612.1"/>
    </source>
</evidence>
<dbReference type="EMBL" id="QFGA01000003">
    <property type="protein sequence ID" value="TEB04612.1"/>
    <property type="molecule type" value="Genomic_DNA"/>
</dbReference>
<keyword evidence="2" id="KW-0328">Glycosyltransferase</keyword>
<dbReference type="RefSeq" id="WP_190258969.1">
    <property type="nucleotide sequence ID" value="NZ_QFGA01000003.1"/>
</dbReference>
<dbReference type="GO" id="GO:0102710">
    <property type="term" value="F:D-inositol-3-phosphate glycosyltransferase activity"/>
    <property type="evidence" value="ECO:0007669"/>
    <property type="project" value="UniProtKB-EC"/>
</dbReference>
<keyword evidence="2" id="KW-0808">Transferase</keyword>